<evidence type="ECO:0000313" key="2">
    <source>
        <dbReference type="EMBL" id="BBM41428.1"/>
    </source>
</evidence>
<dbReference type="STRING" id="1122172.GCA_000373045_00918"/>
<evidence type="ECO:0000259" key="1">
    <source>
        <dbReference type="Pfam" id="PF05598"/>
    </source>
</evidence>
<dbReference type="KEGG" id="lsz:JCM16776_1655"/>
<dbReference type="InterPro" id="IPR008490">
    <property type="entry name" value="Transposase_InsH_N"/>
</dbReference>
<sequence length="163" mass="19102">MTDKNNHSTNCTTFFPNYQLFFPMDIGVNISKSVPVRVISKLLEGLDYRYLMQAYSKNKGRGHKIEANKMFFIIAYAMFDGVNTTRAVEKNCRENINYMWILRRSSAPDHNTVARFIDNYKIQIEDLFYQLINKLIELNEIDLENVFIDGTKIESNANKYTFV</sequence>
<accession>A0A510JQ20</accession>
<keyword evidence="3" id="KW-1185">Reference proteome</keyword>
<proteinExistence type="predicted"/>
<protein>
    <submittedName>
        <fullName evidence="2">Transposase</fullName>
    </submittedName>
</protein>
<dbReference type="AlphaFoldDB" id="A0A510JQ20"/>
<dbReference type="RefSeq" id="WP_051074859.1">
    <property type="nucleotide sequence ID" value="NZ_AP019827.1"/>
</dbReference>
<name>A0A510JQ20_9FUSO</name>
<dbReference type="PANTHER" id="PTHR33408:SF2">
    <property type="entry name" value="TRANSPOSASE DDE DOMAIN-CONTAINING PROTEIN"/>
    <property type="match status" value="1"/>
</dbReference>
<dbReference type="OrthoDB" id="85592at2"/>
<gene>
    <name evidence="2" type="ORF">JCM16776_1655</name>
</gene>
<organism evidence="2 3">
    <name type="scientific">Leptotrichia shahii</name>
    <dbReference type="NCBI Taxonomy" id="157691"/>
    <lineage>
        <taxon>Bacteria</taxon>
        <taxon>Fusobacteriati</taxon>
        <taxon>Fusobacteriota</taxon>
        <taxon>Fusobacteriia</taxon>
        <taxon>Fusobacteriales</taxon>
        <taxon>Leptotrichiaceae</taxon>
        <taxon>Leptotrichia</taxon>
    </lineage>
</organism>
<dbReference type="Proteomes" id="UP000322617">
    <property type="component" value="Chromosome"/>
</dbReference>
<reference evidence="2 3" key="1">
    <citation type="submission" date="2019-07" db="EMBL/GenBank/DDBJ databases">
        <title>Complete Genome Sequence of Leptotrichia shahii Strain JCM 16776.</title>
        <authorList>
            <person name="Watanabe S."/>
            <person name="Cui L."/>
        </authorList>
    </citation>
    <scope>NUCLEOTIDE SEQUENCE [LARGE SCALE GENOMIC DNA]</scope>
    <source>
        <strain evidence="2 3">JCM16776</strain>
    </source>
</reference>
<dbReference type="PANTHER" id="PTHR33408">
    <property type="entry name" value="TRANSPOSASE"/>
    <property type="match status" value="1"/>
</dbReference>
<feature type="domain" description="Transposase InsH N-terminal" evidence="1">
    <location>
        <begin position="30"/>
        <end position="118"/>
    </location>
</feature>
<dbReference type="EMBL" id="AP019827">
    <property type="protein sequence ID" value="BBM41428.1"/>
    <property type="molecule type" value="Genomic_DNA"/>
</dbReference>
<dbReference type="Pfam" id="PF05598">
    <property type="entry name" value="DUF772"/>
    <property type="match status" value="1"/>
</dbReference>
<evidence type="ECO:0000313" key="3">
    <source>
        <dbReference type="Proteomes" id="UP000322617"/>
    </source>
</evidence>